<dbReference type="AlphaFoldDB" id="A0A821NTD0"/>
<dbReference type="Proteomes" id="UP000663866">
    <property type="component" value="Unassembled WGS sequence"/>
</dbReference>
<sequence length="42" mass="4315">LVGITPNGIVSYISSLYGGTTSDRSLLNMTGPGSLSWPSAMI</sequence>
<evidence type="ECO:0000313" key="2">
    <source>
        <dbReference type="EMBL" id="CAF5171683.1"/>
    </source>
</evidence>
<gene>
    <name evidence="2" type="ORF">BYL167_LOCUS77426</name>
    <name evidence="1" type="ORF">OVN521_LOCUS51479</name>
</gene>
<keyword evidence="3" id="KW-1185">Reference proteome</keyword>
<dbReference type="EMBL" id="CAJOBG010124624">
    <property type="protein sequence ID" value="CAF4790573.1"/>
    <property type="molecule type" value="Genomic_DNA"/>
</dbReference>
<proteinExistence type="predicted"/>
<evidence type="ECO:0000313" key="3">
    <source>
        <dbReference type="Proteomes" id="UP000663866"/>
    </source>
</evidence>
<comment type="caution">
    <text evidence="1">The sequence shown here is derived from an EMBL/GenBank/DDBJ whole genome shotgun (WGS) entry which is preliminary data.</text>
</comment>
<dbReference type="Proteomes" id="UP000681967">
    <property type="component" value="Unassembled WGS sequence"/>
</dbReference>
<feature type="non-terminal residue" evidence="1">
    <location>
        <position position="1"/>
    </location>
</feature>
<protein>
    <submittedName>
        <fullName evidence="1">Uncharacterized protein</fullName>
    </submittedName>
</protein>
<accession>A0A821NTD0</accession>
<reference evidence="1" key="1">
    <citation type="submission" date="2021-02" db="EMBL/GenBank/DDBJ databases">
        <authorList>
            <person name="Nowell W R."/>
        </authorList>
    </citation>
    <scope>NUCLEOTIDE SEQUENCE</scope>
</reference>
<organism evidence="1 3">
    <name type="scientific">Rotaria magnacalcarata</name>
    <dbReference type="NCBI Taxonomy" id="392030"/>
    <lineage>
        <taxon>Eukaryota</taxon>
        <taxon>Metazoa</taxon>
        <taxon>Spiralia</taxon>
        <taxon>Gnathifera</taxon>
        <taxon>Rotifera</taxon>
        <taxon>Eurotatoria</taxon>
        <taxon>Bdelloidea</taxon>
        <taxon>Philodinida</taxon>
        <taxon>Philodinidae</taxon>
        <taxon>Rotaria</taxon>
    </lineage>
</organism>
<dbReference type="EMBL" id="CAJOBH010281973">
    <property type="protein sequence ID" value="CAF5171683.1"/>
    <property type="molecule type" value="Genomic_DNA"/>
</dbReference>
<evidence type="ECO:0000313" key="1">
    <source>
        <dbReference type="EMBL" id="CAF4790573.1"/>
    </source>
</evidence>
<name>A0A821NTD0_9BILA</name>